<reference evidence="2 3" key="1">
    <citation type="submission" date="2024-01" db="EMBL/GenBank/DDBJ databases">
        <title>The genomes of 5 underutilized Papilionoideae crops provide insights into root nodulation and disease resistanc.</title>
        <authorList>
            <person name="Jiang F."/>
        </authorList>
    </citation>
    <scope>NUCLEOTIDE SEQUENCE [LARGE SCALE GENOMIC DNA]</scope>
    <source>
        <strain evidence="2">LVBAO_FW01</strain>
        <tissue evidence="2">Leaves</tissue>
    </source>
</reference>
<accession>A0AAN9QVE9</accession>
<evidence type="ECO:0000313" key="3">
    <source>
        <dbReference type="Proteomes" id="UP001367508"/>
    </source>
</evidence>
<organism evidence="2 3">
    <name type="scientific">Canavalia gladiata</name>
    <name type="common">Sword bean</name>
    <name type="synonym">Dolichos gladiatus</name>
    <dbReference type="NCBI Taxonomy" id="3824"/>
    <lineage>
        <taxon>Eukaryota</taxon>
        <taxon>Viridiplantae</taxon>
        <taxon>Streptophyta</taxon>
        <taxon>Embryophyta</taxon>
        <taxon>Tracheophyta</taxon>
        <taxon>Spermatophyta</taxon>
        <taxon>Magnoliopsida</taxon>
        <taxon>eudicotyledons</taxon>
        <taxon>Gunneridae</taxon>
        <taxon>Pentapetalae</taxon>
        <taxon>rosids</taxon>
        <taxon>fabids</taxon>
        <taxon>Fabales</taxon>
        <taxon>Fabaceae</taxon>
        <taxon>Papilionoideae</taxon>
        <taxon>50 kb inversion clade</taxon>
        <taxon>NPAAA clade</taxon>
        <taxon>indigoferoid/millettioid clade</taxon>
        <taxon>Phaseoleae</taxon>
        <taxon>Canavalia</taxon>
    </lineage>
</organism>
<protein>
    <submittedName>
        <fullName evidence="2">Uncharacterized protein</fullName>
    </submittedName>
</protein>
<evidence type="ECO:0000256" key="1">
    <source>
        <dbReference type="SAM" id="MobiDB-lite"/>
    </source>
</evidence>
<proteinExistence type="predicted"/>
<feature type="region of interest" description="Disordered" evidence="1">
    <location>
        <begin position="59"/>
        <end position="82"/>
    </location>
</feature>
<evidence type="ECO:0000313" key="2">
    <source>
        <dbReference type="EMBL" id="KAK7344598.1"/>
    </source>
</evidence>
<feature type="compositionally biased region" description="Low complexity" evidence="1">
    <location>
        <begin position="68"/>
        <end position="82"/>
    </location>
</feature>
<dbReference type="AlphaFoldDB" id="A0AAN9QVE9"/>
<comment type="caution">
    <text evidence="2">The sequence shown here is derived from an EMBL/GenBank/DDBJ whole genome shotgun (WGS) entry which is preliminary data.</text>
</comment>
<keyword evidence="3" id="KW-1185">Reference proteome</keyword>
<dbReference type="Proteomes" id="UP001367508">
    <property type="component" value="Unassembled WGS sequence"/>
</dbReference>
<sequence length="124" mass="13854">MFGGKRKYKFWRIRKGCDKEEKQQFVNNLSKGEKERSEKWLKLAISIFSRRKELTNFSDKGGLRGVSEEGTSSTASSNSRVVSDVQASDFHGVSNSGGKLSMQEVKWQSGDDGSRVCQLRVGGL</sequence>
<dbReference type="EMBL" id="JAYMYQ010000003">
    <property type="protein sequence ID" value="KAK7344598.1"/>
    <property type="molecule type" value="Genomic_DNA"/>
</dbReference>
<gene>
    <name evidence="2" type="ORF">VNO77_14387</name>
</gene>
<name>A0AAN9QVE9_CANGL</name>